<proteinExistence type="predicted"/>
<evidence type="ECO:0000313" key="2">
    <source>
        <dbReference type="Proteomes" id="UP000800200"/>
    </source>
</evidence>
<sequence>MAPLPESLIPFSPVLELCASPTDYIYLPKSQKFRMPSDKPRPIWGPLTRFFSKSSNIH</sequence>
<keyword evidence="2" id="KW-1185">Reference proteome</keyword>
<accession>A0A6A6EAT2</accession>
<dbReference type="Proteomes" id="UP000800200">
    <property type="component" value="Unassembled WGS sequence"/>
</dbReference>
<reference evidence="1" key="1">
    <citation type="journal article" date="2020" name="Stud. Mycol.">
        <title>101 Dothideomycetes genomes: a test case for predicting lifestyles and emergence of pathogens.</title>
        <authorList>
            <person name="Haridas S."/>
            <person name="Albert R."/>
            <person name="Binder M."/>
            <person name="Bloem J."/>
            <person name="Labutti K."/>
            <person name="Salamov A."/>
            <person name="Andreopoulos B."/>
            <person name="Baker S."/>
            <person name="Barry K."/>
            <person name="Bills G."/>
            <person name="Bluhm B."/>
            <person name="Cannon C."/>
            <person name="Castanera R."/>
            <person name="Culley D."/>
            <person name="Daum C."/>
            <person name="Ezra D."/>
            <person name="Gonzalez J."/>
            <person name="Henrissat B."/>
            <person name="Kuo A."/>
            <person name="Liang C."/>
            <person name="Lipzen A."/>
            <person name="Lutzoni F."/>
            <person name="Magnuson J."/>
            <person name="Mondo S."/>
            <person name="Nolan M."/>
            <person name="Ohm R."/>
            <person name="Pangilinan J."/>
            <person name="Park H.-J."/>
            <person name="Ramirez L."/>
            <person name="Alfaro M."/>
            <person name="Sun H."/>
            <person name="Tritt A."/>
            <person name="Yoshinaga Y."/>
            <person name="Zwiers L.-H."/>
            <person name="Turgeon B."/>
            <person name="Goodwin S."/>
            <person name="Spatafora J."/>
            <person name="Crous P."/>
            <person name="Grigoriev I."/>
        </authorList>
    </citation>
    <scope>NUCLEOTIDE SEQUENCE</scope>
    <source>
        <strain evidence="1">CBS 207.26</strain>
    </source>
</reference>
<evidence type="ECO:0000313" key="1">
    <source>
        <dbReference type="EMBL" id="KAF2188165.1"/>
    </source>
</evidence>
<dbReference type="AlphaFoldDB" id="A0A6A6EAT2"/>
<gene>
    <name evidence="1" type="ORF">K469DRAFT_90241</name>
</gene>
<dbReference type="EMBL" id="ML994624">
    <property type="protein sequence ID" value="KAF2188165.1"/>
    <property type="molecule type" value="Genomic_DNA"/>
</dbReference>
<organism evidence="1 2">
    <name type="scientific">Zopfia rhizophila CBS 207.26</name>
    <dbReference type="NCBI Taxonomy" id="1314779"/>
    <lineage>
        <taxon>Eukaryota</taxon>
        <taxon>Fungi</taxon>
        <taxon>Dikarya</taxon>
        <taxon>Ascomycota</taxon>
        <taxon>Pezizomycotina</taxon>
        <taxon>Dothideomycetes</taxon>
        <taxon>Dothideomycetes incertae sedis</taxon>
        <taxon>Zopfiaceae</taxon>
        <taxon>Zopfia</taxon>
    </lineage>
</organism>
<protein>
    <submittedName>
        <fullName evidence="1">Uncharacterized protein</fullName>
    </submittedName>
</protein>
<name>A0A6A6EAT2_9PEZI</name>